<protein>
    <submittedName>
        <fullName evidence="2">TRL-like protein family</fullName>
    </submittedName>
</protein>
<proteinExistence type="predicted"/>
<accession>A0ABR5SF51</accession>
<sequence>MTLKRVVRVLMLIAIIAMMVVSLAGCGFVADGPLGWVYTDTTMPVSMGTAQNGTKAGRGCIHSFFGAISIGNASIETAMKDGGIKTVYTVNKENLSIFGTYTRQCTLVAGE</sequence>
<dbReference type="InterPro" id="IPR025113">
    <property type="entry name" value="TRL-like"/>
</dbReference>
<keyword evidence="3" id="KW-1185">Reference proteome</keyword>
<comment type="caution">
    <text evidence="2">The sequence shown here is derived from an EMBL/GenBank/DDBJ whole genome shotgun (WGS) entry which is preliminary data.</text>
</comment>
<reference evidence="2 3" key="1">
    <citation type="submission" date="2015-11" db="EMBL/GenBank/DDBJ databases">
        <authorList>
            <person name="Lin W."/>
        </authorList>
    </citation>
    <scope>NUCLEOTIDE SEQUENCE [LARGE SCALE GENOMIC DNA]</scope>
    <source>
        <strain evidence="2 3">HCH-1</strain>
    </source>
</reference>
<keyword evidence="1" id="KW-0812">Transmembrane</keyword>
<dbReference type="Pfam" id="PF13146">
    <property type="entry name" value="TRL"/>
    <property type="match status" value="1"/>
</dbReference>
<evidence type="ECO:0000313" key="3">
    <source>
        <dbReference type="Proteomes" id="UP000060487"/>
    </source>
</evidence>
<name>A0ABR5SF51_9BACT</name>
<dbReference type="EMBL" id="LNQR01000124">
    <property type="protein sequence ID" value="KWT76856.1"/>
    <property type="molecule type" value="Genomic_DNA"/>
</dbReference>
<gene>
    <name evidence="2" type="ORF">ASN18_3122</name>
</gene>
<keyword evidence="1" id="KW-0472">Membrane</keyword>
<dbReference type="Proteomes" id="UP000060487">
    <property type="component" value="Unassembled WGS sequence"/>
</dbReference>
<dbReference type="PROSITE" id="PS51257">
    <property type="entry name" value="PROKAR_LIPOPROTEIN"/>
    <property type="match status" value="1"/>
</dbReference>
<dbReference type="RefSeq" id="WP_085053723.1">
    <property type="nucleotide sequence ID" value="NZ_LNQR01000124.1"/>
</dbReference>
<evidence type="ECO:0000313" key="2">
    <source>
        <dbReference type="EMBL" id="KWT76856.1"/>
    </source>
</evidence>
<feature type="transmembrane region" description="Helical" evidence="1">
    <location>
        <begin position="9"/>
        <end position="30"/>
    </location>
</feature>
<evidence type="ECO:0000256" key="1">
    <source>
        <dbReference type="SAM" id="Phobius"/>
    </source>
</evidence>
<organism evidence="2 3">
    <name type="scientific">Candidatus Magnetominusculus xianensis</name>
    <dbReference type="NCBI Taxonomy" id="1748249"/>
    <lineage>
        <taxon>Bacteria</taxon>
        <taxon>Pseudomonadati</taxon>
        <taxon>Nitrospirota</taxon>
        <taxon>Nitrospiria</taxon>
        <taxon>Nitrospirales</taxon>
        <taxon>Nitrospiraceae</taxon>
        <taxon>Candidatus Magnetominusculus</taxon>
    </lineage>
</organism>
<keyword evidence="1" id="KW-1133">Transmembrane helix</keyword>